<dbReference type="EMBL" id="SBKO01000002">
    <property type="protein sequence ID" value="RXR19094.1"/>
    <property type="molecule type" value="Genomic_DNA"/>
</dbReference>
<proteinExistence type="predicted"/>
<keyword evidence="1" id="KW-0812">Transmembrane</keyword>
<keyword evidence="4" id="KW-1185">Reference proteome</keyword>
<dbReference type="Pfam" id="PF13239">
    <property type="entry name" value="2TM"/>
    <property type="match status" value="1"/>
</dbReference>
<feature type="transmembrane region" description="Helical" evidence="1">
    <location>
        <begin position="59"/>
        <end position="80"/>
    </location>
</feature>
<feature type="transmembrane region" description="Helical" evidence="1">
    <location>
        <begin position="21"/>
        <end position="39"/>
    </location>
</feature>
<evidence type="ECO:0000259" key="2">
    <source>
        <dbReference type="Pfam" id="PF13239"/>
    </source>
</evidence>
<dbReference type="Proteomes" id="UP000290283">
    <property type="component" value="Unassembled WGS sequence"/>
</dbReference>
<evidence type="ECO:0000313" key="3">
    <source>
        <dbReference type="EMBL" id="RXR19094.1"/>
    </source>
</evidence>
<comment type="caution">
    <text evidence="3">The sequence shown here is derived from an EMBL/GenBank/DDBJ whole genome shotgun (WGS) entry which is preliminary data.</text>
</comment>
<name>A0A4Q1K2R8_9FLAO</name>
<dbReference type="RefSeq" id="WP_129435552.1">
    <property type="nucleotide sequence ID" value="NZ_SBKO01000002.1"/>
</dbReference>
<sequence>MNTQDEIKYQEAQKRVKKIKGFYTHAAIYLLVNIMIVIINIQNLEPGESYFKLENFFTAFFWGLGLLTHALSVFLPNIILGSNWEEKKIKELMEKDKQNKWE</sequence>
<gene>
    <name evidence="3" type="ORF">EQG63_06525</name>
</gene>
<dbReference type="InterPro" id="IPR025698">
    <property type="entry name" value="2TM_dom"/>
</dbReference>
<keyword evidence="1" id="KW-0472">Membrane</keyword>
<evidence type="ECO:0000256" key="1">
    <source>
        <dbReference type="SAM" id="Phobius"/>
    </source>
</evidence>
<dbReference type="OrthoDB" id="1495672at2"/>
<organism evidence="3 4">
    <name type="scientific">Flavobacterium amnicola</name>
    <dbReference type="NCBI Taxonomy" id="2506422"/>
    <lineage>
        <taxon>Bacteria</taxon>
        <taxon>Pseudomonadati</taxon>
        <taxon>Bacteroidota</taxon>
        <taxon>Flavobacteriia</taxon>
        <taxon>Flavobacteriales</taxon>
        <taxon>Flavobacteriaceae</taxon>
        <taxon>Flavobacterium</taxon>
    </lineage>
</organism>
<dbReference type="AlphaFoldDB" id="A0A4Q1K2R8"/>
<feature type="domain" description="2TM" evidence="2">
    <location>
        <begin position="10"/>
        <end position="94"/>
    </location>
</feature>
<accession>A0A4Q1K2R8</accession>
<evidence type="ECO:0000313" key="4">
    <source>
        <dbReference type="Proteomes" id="UP000290283"/>
    </source>
</evidence>
<protein>
    <submittedName>
        <fullName evidence="3">2TM domain-containing protein</fullName>
    </submittedName>
</protein>
<keyword evidence="1" id="KW-1133">Transmembrane helix</keyword>
<reference evidence="4" key="1">
    <citation type="submission" date="2019-01" db="EMBL/GenBank/DDBJ databases">
        <title>Cytophagaceae bacterium strain CAR-16.</title>
        <authorList>
            <person name="Chen W.-M."/>
        </authorList>
    </citation>
    <scope>NUCLEOTIDE SEQUENCE [LARGE SCALE GENOMIC DNA]</scope>
    <source>
        <strain evidence="4">LLJ-11</strain>
    </source>
</reference>